<reference evidence="2 3" key="1">
    <citation type="submission" date="2016-03" db="EMBL/GenBank/DDBJ databases">
        <title>Comparative genomics of Pseudogymnoascus destructans, the fungus causing white-nose syndrome of bats.</title>
        <authorList>
            <person name="Palmer J.M."/>
            <person name="Drees K.P."/>
            <person name="Foster J.T."/>
            <person name="Lindner D.L."/>
        </authorList>
    </citation>
    <scope>NUCLEOTIDE SEQUENCE [LARGE SCALE GENOMIC DNA]</scope>
    <source>
        <strain evidence="2 3">UAMH 10579</strain>
    </source>
</reference>
<feature type="compositionally biased region" description="Low complexity" evidence="1">
    <location>
        <begin position="92"/>
        <end position="109"/>
    </location>
</feature>
<dbReference type="EMBL" id="KV460223">
    <property type="protein sequence ID" value="OBT97252.1"/>
    <property type="molecule type" value="Genomic_DNA"/>
</dbReference>
<feature type="region of interest" description="Disordered" evidence="1">
    <location>
        <begin position="92"/>
        <end position="150"/>
    </location>
</feature>
<dbReference type="GeneID" id="28838102"/>
<organism evidence="2 3">
    <name type="scientific">Pseudogymnoascus verrucosus</name>
    <dbReference type="NCBI Taxonomy" id="342668"/>
    <lineage>
        <taxon>Eukaryota</taxon>
        <taxon>Fungi</taxon>
        <taxon>Dikarya</taxon>
        <taxon>Ascomycota</taxon>
        <taxon>Pezizomycotina</taxon>
        <taxon>Leotiomycetes</taxon>
        <taxon>Thelebolales</taxon>
        <taxon>Thelebolaceae</taxon>
        <taxon>Pseudogymnoascus</taxon>
    </lineage>
</organism>
<sequence length="150" mass="16547">MASAIQEVPDQEFNGIRYTGFPEPLCLHRNTTLPHPEANLSPDACIESFDIPLARSHSRLRFHSSRRVSSKGFIDPTQVYENIQYVDSTVTVVPKPGSSSSSKESTSPTLDGDGGFKSREEEAGRSSGETDSSERNHRKKKGLRGLFHKG</sequence>
<feature type="compositionally biased region" description="Basic and acidic residues" evidence="1">
    <location>
        <begin position="114"/>
        <end position="124"/>
    </location>
</feature>
<dbReference type="AlphaFoldDB" id="A0A1B8GN37"/>
<feature type="compositionally biased region" description="Basic residues" evidence="1">
    <location>
        <begin position="136"/>
        <end position="150"/>
    </location>
</feature>
<dbReference type="RefSeq" id="XP_018130985.1">
    <property type="nucleotide sequence ID" value="XM_018274185.2"/>
</dbReference>
<name>A0A1B8GN37_9PEZI</name>
<reference evidence="3" key="2">
    <citation type="journal article" date="2018" name="Nat. Commun.">
        <title>Extreme sensitivity to ultraviolet light in the fungal pathogen causing white-nose syndrome of bats.</title>
        <authorList>
            <person name="Palmer J.M."/>
            <person name="Drees K.P."/>
            <person name="Foster J.T."/>
            <person name="Lindner D.L."/>
        </authorList>
    </citation>
    <scope>NUCLEOTIDE SEQUENCE [LARGE SCALE GENOMIC DNA]</scope>
    <source>
        <strain evidence="3">UAMH 10579</strain>
    </source>
</reference>
<protein>
    <submittedName>
        <fullName evidence="2">Uncharacterized protein</fullName>
    </submittedName>
</protein>
<keyword evidence="3" id="KW-1185">Reference proteome</keyword>
<gene>
    <name evidence="2" type="ORF">VE01_04716</name>
</gene>
<dbReference type="Proteomes" id="UP000091956">
    <property type="component" value="Unassembled WGS sequence"/>
</dbReference>
<evidence type="ECO:0000313" key="2">
    <source>
        <dbReference type="EMBL" id="OBT97252.1"/>
    </source>
</evidence>
<evidence type="ECO:0000313" key="3">
    <source>
        <dbReference type="Proteomes" id="UP000091956"/>
    </source>
</evidence>
<evidence type="ECO:0000256" key="1">
    <source>
        <dbReference type="SAM" id="MobiDB-lite"/>
    </source>
</evidence>
<dbReference type="OrthoDB" id="5209158at2759"/>
<accession>A0A1B8GN37</accession>
<proteinExistence type="predicted"/>